<gene>
    <name evidence="19" type="primary">LOC113795029</name>
</gene>
<evidence type="ECO:0000256" key="2">
    <source>
        <dbReference type="ARBA" id="ARBA00012737"/>
    </source>
</evidence>
<keyword evidence="7 12" id="KW-0067">ATP-binding</keyword>
<evidence type="ECO:0000256" key="6">
    <source>
        <dbReference type="ARBA" id="ARBA00022741"/>
    </source>
</evidence>
<proteinExistence type="predicted"/>
<evidence type="ECO:0000313" key="19">
    <source>
        <dbReference type="RefSeq" id="XP_027201006.1"/>
    </source>
</evidence>
<feature type="binding site" evidence="14">
    <location>
        <position position="310"/>
    </location>
    <ligand>
        <name>ATP</name>
        <dbReference type="ChEBI" id="CHEBI:30616"/>
    </ligand>
</feature>
<dbReference type="GO" id="GO:0005524">
    <property type="term" value="F:ATP binding"/>
    <property type="evidence" value="ECO:0007669"/>
    <property type="project" value="UniProtKB-KW"/>
</dbReference>
<dbReference type="Gene3D" id="3.60.20.10">
    <property type="entry name" value="Glutamine Phosphoribosylpyrophosphate, subunit 1, domain 1"/>
    <property type="match status" value="1"/>
</dbReference>
<evidence type="ECO:0000256" key="7">
    <source>
        <dbReference type="ARBA" id="ARBA00022840"/>
    </source>
</evidence>
<evidence type="ECO:0000256" key="12">
    <source>
        <dbReference type="PIRNR" id="PIRNR001589"/>
    </source>
</evidence>
<organism evidence="18 19">
    <name type="scientific">Dermatophagoides pteronyssinus</name>
    <name type="common">European house dust mite</name>
    <dbReference type="NCBI Taxonomy" id="6956"/>
    <lineage>
        <taxon>Eukaryota</taxon>
        <taxon>Metazoa</taxon>
        <taxon>Ecdysozoa</taxon>
        <taxon>Arthropoda</taxon>
        <taxon>Chelicerata</taxon>
        <taxon>Arachnida</taxon>
        <taxon>Acari</taxon>
        <taxon>Acariformes</taxon>
        <taxon>Sarcoptiformes</taxon>
        <taxon>Astigmata</taxon>
        <taxon>Psoroptidia</taxon>
        <taxon>Analgoidea</taxon>
        <taxon>Pyroglyphidae</taxon>
        <taxon>Dermatophagoidinae</taxon>
        <taxon>Dermatophagoides</taxon>
    </lineage>
</organism>
<evidence type="ECO:0000259" key="17">
    <source>
        <dbReference type="PROSITE" id="PS51278"/>
    </source>
</evidence>
<dbReference type="InterPro" id="IPR029055">
    <property type="entry name" value="Ntn_hydrolases_N"/>
</dbReference>
<dbReference type="UniPathway" id="UPA00134">
    <property type="reaction ID" value="UER00195"/>
</dbReference>
<evidence type="ECO:0000256" key="16">
    <source>
        <dbReference type="SAM" id="MobiDB-lite"/>
    </source>
</evidence>
<dbReference type="SUPFAM" id="SSF52402">
    <property type="entry name" value="Adenine nucleotide alpha hydrolases-like"/>
    <property type="match status" value="1"/>
</dbReference>
<dbReference type="CDD" id="cd00712">
    <property type="entry name" value="AsnB"/>
    <property type="match status" value="1"/>
</dbReference>
<feature type="binding site" evidence="14">
    <location>
        <position position="238"/>
    </location>
    <ligand>
        <name>ATP</name>
        <dbReference type="ChEBI" id="CHEBI:30616"/>
    </ligand>
</feature>
<evidence type="ECO:0000313" key="18">
    <source>
        <dbReference type="Proteomes" id="UP000515146"/>
    </source>
</evidence>
<feature type="compositionally biased region" description="Low complexity" evidence="16">
    <location>
        <begin position="286"/>
        <end position="295"/>
    </location>
</feature>
<dbReference type="OrthoDB" id="409189at2759"/>
<dbReference type="Proteomes" id="UP000515146">
    <property type="component" value="Unplaced"/>
</dbReference>
<evidence type="ECO:0000256" key="10">
    <source>
        <dbReference type="ARBA" id="ARBA00030234"/>
    </source>
</evidence>
<dbReference type="InParanoid" id="A0A6P6Y7N5"/>
<dbReference type="Pfam" id="PF00733">
    <property type="entry name" value="Asn_synthase"/>
    <property type="match status" value="1"/>
</dbReference>
<comment type="pathway">
    <text evidence="1">Amino-acid biosynthesis; L-asparagine biosynthesis; L-asparagine from L-aspartate (L-Gln route): step 1/1.</text>
</comment>
<dbReference type="KEGG" id="dpte:113795029"/>
<comment type="catalytic activity">
    <reaction evidence="11">
        <text>L-aspartate + L-glutamine + ATP + H2O = L-asparagine + L-glutamate + AMP + diphosphate + H(+)</text>
        <dbReference type="Rhea" id="RHEA:12228"/>
        <dbReference type="ChEBI" id="CHEBI:15377"/>
        <dbReference type="ChEBI" id="CHEBI:15378"/>
        <dbReference type="ChEBI" id="CHEBI:29985"/>
        <dbReference type="ChEBI" id="CHEBI:29991"/>
        <dbReference type="ChEBI" id="CHEBI:30616"/>
        <dbReference type="ChEBI" id="CHEBI:33019"/>
        <dbReference type="ChEBI" id="CHEBI:58048"/>
        <dbReference type="ChEBI" id="CHEBI:58359"/>
        <dbReference type="ChEBI" id="CHEBI:456215"/>
        <dbReference type="EC" id="6.3.5.4"/>
    </reaction>
</comment>
<dbReference type="PANTHER" id="PTHR11772:SF2">
    <property type="entry name" value="ASPARAGINE SYNTHETASE [GLUTAMINE-HYDROLYZING]"/>
    <property type="match status" value="1"/>
</dbReference>
<name>A0A6P6Y7N5_DERPT</name>
<dbReference type="GO" id="GO:0070981">
    <property type="term" value="P:L-asparagine biosynthetic process"/>
    <property type="evidence" value="ECO:0007669"/>
    <property type="project" value="UniProtKB-UniPathway"/>
</dbReference>
<dbReference type="NCBIfam" id="TIGR01536">
    <property type="entry name" value="asn_synth_AEB"/>
    <property type="match status" value="1"/>
</dbReference>
<evidence type="ECO:0000256" key="3">
    <source>
        <dbReference type="ARBA" id="ARBA00021389"/>
    </source>
</evidence>
<dbReference type="CTD" id="440"/>
<accession>A0A6P6Y7N5</accession>
<evidence type="ECO:0000256" key="8">
    <source>
        <dbReference type="ARBA" id="ARBA00022888"/>
    </source>
</evidence>
<dbReference type="InterPro" id="IPR050795">
    <property type="entry name" value="Asn_Synthetase"/>
</dbReference>
<keyword evidence="9 13" id="KW-0315">Glutamine amidotransferase</keyword>
<dbReference type="InterPro" id="IPR014729">
    <property type="entry name" value="Rossmann-like_a/b/a_fold"/>
</dbReference>
<feature type="domain" description="Glutamine amidotransferase type-2" evidence="17">
    <location>
        <begin position="2"/>
        <end position="190"/>
    </location>
</feature>
<dbReference type="EC" id="6.3.5.4" evidence="2"/>
<evidence type="ECO:0000256" key="9">
    <source>
        <dbReference type="ARBA" id="ARBA00022962"/>
    </source>
</evidence>
<dbReference type="CDD" id="cd01991">
    <property type="entry name" value="Asn_synthase_B_C"/>
    <property type="match status" value="1"/>
</dbReference>
<keyword evidence="5 13" id="KW-0028">Amino-acid biosynthesis</keyword>
<dbReference type="InterPro" id="IPR001962">
    <property type="entry name" value="Asn_synthase"/>
</dbReference>
<dbReference type="FunCoup" id="A0A6P6Y7N5">
    <property type="interactions" value="532"/>
</dbReference>
<keyword evidence="4" id="KW-0436">Ligase</keyword>
<dbReference type="SUPFAM" id="SSF56235">
    <property type="entry name" value="N-terminal nucleophile aminohydrolases (Ntn hydrolases)"/>
    <property type="match status" value="1"/>
</dbReference>
<dbReference type="AlphaFoldDB" id="A0A6P6Y7N5"/>
<protein>
    <recommendedName>
        <fullName evidence="3">Asparagine synthetase [glutamine-hydrolyzing]</fullName>
        <ecNumber evidence="2">6.3.5.4</ecNumber>
    </recommendedName>
    <alternativeName>
        <fullName evidence="10">Glutamine-dependent asparagine synthetase</fullName>
    </alternativeName>
</protein>
<dbReference type="PROSITE" id="PS51278">
    <property type="entry name" value="GATASE_TYPE_2"/>
    <property type="match status" value="1"/>
</dbReference>
<dbReference type="GO" id="GO:0004066">
    <property type="term" value="F:asparagine synthase (glutamine-hydrolyzing) activity"/>
    <property type="evidence" value="ECO:0007669"/>
    <property type="project" value="UniProtKB-EC"/>
</dbReference>
<keyword evidence="6 12" id="KW-0547">Nucleotide-binding</keyword>
<reference evidence="19" key="1">
    <citation type="submission" date="2025-08" db="UniProtKB">
        <authorList>
            <consortium name="RefSeq"/>
        </authorList>
    </citation>
    <scope>IDENTIFICATION</scope>
    <source>
        <strain evidence="19">Airmid</strain>
    </source>
</reference>
<evidence type="ECO:0000256" key="11">
    <source>
        <dbReference type="ARBA" id="ARBA00048741"/>
    </source>
</evidence>
<dbReference type="PANTHER" id="PTHR11772">
    <property type="entry name" value="ASPARAGINE SYNTHETASE"/>
    <property type="match status" value="1"/>
</dbReference>
<dbReference type="OMA" id="QFASKHT"/>
<dbReference type="Gene3D" id="3.40.50.620">
    <property type="entry name" value="HUPs"/>
    <property type="match status" value="1"/>
</dbReference>
<dbReference type="Pfam" id="PF13537">
    <property type="entry name" value="GATase_7"/>
    <property type="match status" value="1"/>
</dbReference>
<evidence type="ECO:0000256" key="14">
    <source>
        <dbReference type="PIRSR" id="PIRSR001589-2"/>
    </source>
</evidence>
<evidence type="ECO:0000256" key="15">
    <source>
        <dbReference type="PIRSR" id="PIRSR001589-3"/>
    </source>
</evidence>
<feature type="binding site" evidence="14">
    <location>
        <begin position="384"/>
        <end position="385"/>
    </location>
    <ligand>
        <name>ATP</name>
        <dbReference type="ChEBI" id="CHEBI:30616"/>
    </ligand>
</feature>
<dbReference type="GO" id="GO:0005829">
    <property type="term" value="C:cytosol"/>
    <property type="evidence" value="ECO:0007669"/>
    <property type="project" value="TreeGrafter"/>
</dbReference>
<feature type="active site" description="For GATase activity" evidence="13">
    <location>
        <position position="2"/>
    </location>
</feature>
<dbReference type="PIRSF" id="PIRSF001589">
    <property type="entry name" value="Asn_synthetase_glu-h"/>
    <property type="match status" value="1"/>
</dbReference>
<dbReference type="InterPro" id="IPR006426">
    <property type="entry name" value="Asn_synth_AEB"/>
</dbReference>
<evidence type="ECO:0000256" key="5">
    <source>
        <dbReference type="ARBA" id="ARBA00022605"/>
    </source>
</evidence>
<dbReference type="InterPro" id="IPR033738">
    <property type="entry name" value="AsnB_N"/>
</dbReference>
<evidence type="ECO:0000256" key="4">
    <source>
        <dbReference type="ARBA" id="ARBA00022598"/>
    </source>
</evidence>
<dbReference type="RefSeq" id="XP_027201006.1">
    <property type="nucleotide sequence ID" value="XM_027345205.1"/>
</dbReference>
<keyword evidence="8 13" id="KW-0061">Asparagine biosynthesis</keyword>
<evidence type="ECO:0000256" key="1">
    <source>
        <dbReference type="ARBA" id="ARBA00005187"/>
    </source>
</evidence>
<feature type="binding site" evidence="14">
    <location>
        <position position="101"/>
    </location>
    <ligand>
        <name>L-glutamine</name>
        <dbReference type="ChEBI" id="CHEBI:58359"/>
    </ligand>
</feature>
<dbReference type="InterPro" id="IPR017932">
    <property type="entry name" value="GATase_2_dom"/>
</dbReference>
<evidence type="ECO:0000256" key="13">
    <source>
        <dbReference type="PIRSR" id="PIRSR001589-1"/>
    </source>
</evidence>
<keyword evidence="18" id="KW-1185">Reference proteome</keyword>
<feature type="site" description="Important for beta-aspartyl-AMP intermediate formation" evidence="15">
    <location>
        <position position="386"/>
    </location>
</feature>
<sequence>MCGIFAVLNYSKNDDVKKIRQKALNHSKRIRHRGPDWSGCVISDNNIFCHERLAIIGVDSGAQPIVSHDKSLILTVNGEIYNYRKLKNKLLKDCQFVTYSDCEVIIHLYRMFGNDFVKYLDGIFSFVLYDNNNKSYLVARDAIGVTTLYYGYNKNQPETLYFASEMKCLNDLCDTIMSFPPGHIYNSKQKSFQQWYQPEWYNESLIPTKQPVDYEMIRKKLTKAVKKRLMSEVPYGVLLSGGLDSSVIASIAARETRRMLKHEFAANNQFFNKSSNDEDLVIANNGDSSGGSSSDEQSDSYWPRLHSFSIGLPGSPDLVAAREVGKFLKTVHHEYTFSVQEGLDAISDVIYHLETYDVTTVRASTPMYLLSRKIKANSVKMVLSGEGSDEIFGGYLYFHSAPNEQAFQEETVKRVKNLHTSDCLRANKSTMAWGLEARVPFLDKDFLDTVMNIDPREKMCSKNRIEKYILRKAFDTSDDPDKEPYLPDSILWRQKEQFSDGVGYSWIDSLKAEAEHRITDQMFDLRHERWPMDTPMTKEAYWYREIFEMHYPQPACMESIVRWIPRTDWGCPMDPSGRAQKSHNQAYVKSTATINGNNTNNIDENGHCKTTIVNNGQNNNITTMTNGSMVH</sequence>
<feature type="region of interest" description="Disordered" evidence="16">
    <location>
        <begin position="281"/>
        <end position="300"/>
    </location>
</feature>